<dbReference type="EC" id="3.1.1.-" evidence="6"/>
<dbReference type="PANTHER" id="PTHR21562">
    <property type="entry name" value="NOTUM-RELATED"/>
    <property type="match status" value="1"/>
</dbReference>
<dbReference type="Proteomes" id="UP001642360">
    <property type="component" value="Unassembled WGS sequence"/>
</dbReference>
<dbReference type="AlphaFoldDB" id="A0ABC8U933"/>
<keyword evidence="6" id="KW-0378">Hydrolase</keyword>
<dbReference type="InterPro" id="IPR004963">
    <property type="entry name" value="PAE/NOTUM"/>
</dbReference>
<dbReference type="GO" id="GO:0071555">
    <property type="term" value="P:cell wall organization"/>
    <property type="evidence" value="ECO:0007669"/>
    <property type="project" value="UniProtKB-KW"/>
</dbReference>
<sequence length="284" mass="31729">MVTSSSGQWWLCILVFLQILLKTEGDLVNITYVNKAVAKGAVCLDGSPPAYHFDKGFGQGKKNWLLNLEGGAWCNNVTDCIARKSNVLGWGSSKLMWTQLNFTGILSNKSYFNPDFYNWNKVKIRYCDGASFTADMEAVDPDTNLYFRGARIFGVVMEELLAKGMKHAKNALLSGCSSGGLAVMFNCDRFRALLPKKTKVKCFSDAGFFLNAKDISGQPRIQEYFNQVVMTHELEKNLPPSCTSKMKAGLCFFPQNVAQNIQTPLFILNPAYDSWQVSSFLVIR</sequence>
<evidence type="ECO:0000256" key="4">
    <source>
        <dbReference type="ARBA" id="ARBA00022512"/>
    </source>
</evidence>
<dbReference type="GO" id="GO:0016787">
    <property type="term" value="F:hydrolase activity"/>
    <property type="evidence" value="ECO:0007669"/>
    <property type="project" value="UniProtKB-KW"/>
</dbReference>
<keyword evidence="5 6" id="KW-0961">Cell wall biogenesis/degradation</keyword>
<keyword evidence="8" id="KW-1185">Reference proteome</keyword>
<dbReference type="Pfam" id="PF03283">
    <property type="entry name" value="PAE"/>
    <property type="match status" value="1"/>
</dbReference>
<feature type="signal peptide" evidence="6">
    <location>
        <begin position="1"/>
        <end position="25"/>
    </location>
</feature>
<dbReference type="EMBL" id="CAUOFW020006858">
    <property type="protein sequence ID" value="CAK9176613.1"/>
    <property type="molecule type" value="Genomic_DNA"/>
</dbReference>
<name>A0ABC8U933_9AQUA</name>
<comment type="subcellular location">
    <subcellularLocation>
        <location evidence="2 6">Secreted</location>
        <location evidence="2 6">Cell wall</location>
    </subcellularLocation>
</comment>
<keyword evidence="4 6" id="KW-0134">Cell wall</keyword>
<evidence type="ECO:0000313" key="7">
    <source>
        <dbReference type="EMBL" id="CAK9176613.1"/>
    </source>
</evidence>
<evidence type="ECO:0000256" key="1">
    <source>
        <dbReference type="ARBA" id="ARBA00003534"/>
    </source>
</evidence>
<protein>
    <recommendedName>
        <fullName evidence="6">Pectin acetylesterase</fullName>
        <ecNumber evidence="6">3.1.1.-</ecNumber>
    </recommendedName>
</protein>
<evidence type="ECO:0000313" key="8">
    <source>
        <dbReference type="Proteomes" id="UP001642360"/>
    </source>
</evidence>
<feature type="chain" id="PRO_5044525695" description="Pectin acetylesterase" evidence="6">
    <location>
        <begin position="26"/>
        <end position="284"/>
    </location>
</feature>
<comment type="function">
    <text evidence="1 6">Hydrolyzes acetyl esters in homogalacturonan regions of pectin. In type I primary cell wall, galacturonic acid residues of pectin can be acetylated at the O-2 and O-3 positions. Decreasing the degree of acetylation of pectin gels in vitro alters their physical properties.</text>
</comment>
<evidence type="ECO:0000256" key="3">
    <source>
        <dbReference type="ARBA" id="ARBA00005784"/>
    </source>
</evidence>
<evidence type="ECO:0000256" key="6">
    <source>
        <dbReference type="RuleBase" id="RU363114"/>
    </source>
</evidence>
<accession>A0ABC8U933</accession>
<organism evidence="7 8">
    <name type="scientific">Ilex paraguariensis</name>
    <name type="common">yerba mate</name>
    <dbReference type="NCBI Taxonomy" id="185542"/>
    <lineage>
        <taxon>Eukaryota</taxon>
        <taxon>Viridiplantae</taxon>
        <taxon>Streptophyta</taxon>
        <taxon>Embryophyta</taxon>
        <taxon>Tracheophyta</taxon>
        <taxon>Spermatophyta</taxon>
        <taxon>Magnoliopsida</taxon>
        <taxon>eudicotyledons</taxon>
        <taxon>Gunneridae</taxon>
        <taxon>Pentapetalae</taxon>
        <taxon>asterids</taxon>
        <taxon>campanulids</taxon>
        <taxon>Aquifoliales</taxon>
        <taxon>Aquifoliaceae</taxon>
        <taxon>Ilex</taxon>
    </lineage>
</organism>
<keyword evidence="6" id="KW-0732">Signal</keyword>
<evidence type="ECO:0000256" key="5">
    <source>
        <dbReference type="ARBA" id="ARBA00023316"/>
    </source>
</evidence>
<comment type="caution">
    <text evidence="7">The sequence shown here is derived from an EMBL/GenBank/DDBJ whole genome shotgun (WGS) entry which is preliminary data.</text>
</comment>
<gene>
    <name evidence="7" type="ORF">ILEXP_LOCUS46470</name>
</gene>
<dbReference type="PANTHER" id="PTHR21562:SF93">
    <property type="entry name" value="PECTIN ACETYLESTERASE 8"/>
    <property type="match status" value="1"/>
</dbReference>
<comment type="similarity">
    <text evidence="3 6">Belongs to the pectinacetylesterase family.</text>
</comment>
<proteinExistence type="inferred from homology"/>
<evidence type="ECO:0000256" key="2">
    <source>
        <dbReference type="ARBA" id="ARBA00004191"/>
    </source>
</evidence>
<reference evidence="7 8" key="1">
    <citation type="submission" date="2024-02" db="EMBL/GenBank/DDBJ databases">
        <authorList>
            <person name="Vignale AGUSTIN F."/>
            <person name="Sosa J E."/>
            <person name="Modenutti C."/>
        </authorList>
    </citation>
    <scope>NUCLEOTIDE SEQUENCE [LARGE SCALE GENOMIC DNA]</scope>
</reference>
<keyword evidence="6" id="KW-0964">Secreted</keyword>